<dbReference type="SUPFAM" id="SSF161098">
    <property type="entry name" value="MetI-like"/>
    <property type="match status" value="1"/>
</dbReference>
<dbReference type="Pfam" id="PF00528">
    <property type="entry name" value="BPD_transp_1"/>
    <property type="match status" value="1"/>
</dbReference>
<organism evidence="10 11">
    <name type="scientific">Streptomyces vulcanius</name>
    <dbReference type="NCBI Taxonomy" id="1441876"/>
    <lineage>
        <taxon>Bacteria</taxon>
        <taxon>Bacillati</taxon>
        <taxon>Actinomycetota</taxon>
        <taxon>Actinomycetes</taxon>
        <taxon>Kitasatosporales</taxon>
        <taxon>Streptomycetaceae</taxon>
        <taxon>Streptomyces</taxon>
    </lineage>
</organism>
<feature type="transmembrane region" description="Helical" evidence="7">
    <location>
        <begin position="230"/>
        <end position="250"/>
    </location>
</feature>
<protein>
    <submittedName>
        <fullName evidence="10">Carbohydrate ABC transporter permease</fullName>
    </submittedName>
</protein>
<sequence length="315" mass="34668">MRSDTVLRPRQPAAAERPTGHARRRRRRGDGRAAAFFASPGLAGLTLFTLFPIVMSLVIAFFKWPATGTHEFTGFGNFTTLVQDPVFRRALFNTVLFVVLYVPLNLVVSLGLAVWLTPRIRGQRLLRVLFFLPVVTPMVANAIVWRLIYQPGGLIDGTVKAATGSHAPNFLGEQGWAMAAVVAMSVWQGFGYNMLVFSAALDAIPQQLVDAAQIDGAGPWRMFLRIRLPLISPALFFATTMTLITSFQVFTQPFLLTGGGPGIDTETLMMFVYNEGFSVFQFGLASAAAWILFVLILGVTAVQFAGQRRWVSYDL</sequence>
<dbReference type="InterPro" id="IPR051393">
    <property type="entry name" value="ABC_transporter_permease"/>
</dbReference>
<comment type="subcellular location">
    <subcellularLocation>
        <location evidence="1 7">Cell membrane</location>
        <topology evidence="1 7">Multi-pass membrane protein</topology>
    </subcellularLocation>
</comment>
<keyword evidence="3" id="KW-1003">Cell membrane</keyword>
<feature type="transmembrane region" description="Helical" evidence="7">
    <location>
        <begin position="90"/>
        <end position="116"/>
    </location>
</feature>
<dbReference type="PROSITE" id="PS50928">
    <property type="entry name" value="ABC_TM1"/>
    <property type="match status" value="1"/>
</dbReference>
<evidence type="ECO:0000256" key="1">
    <source>
        <dbReference type="ARBA" id="ARBA00004651"/>
    </source>
</evidence>
<dbReference type="InterPro" id="IPR035906">
    <property type="entry name" value="MetI-like_sf"/>
</dbReference>
<evidence type="ECO:0000313" key="10">
    <source>
        <dbReference type="EMBL" id="MFC4499276.1"/>
    </source>
</evidence>
<evidence type="ECO:0000256" key="3">
    <source>
        <dbReference type="ARBA" id="ARBA00022475"/>
    </source>
</evidence>
<evidence type="ECO:0000256" key="5">
    <source>
        <dbReference type="ARBA" id="ARBA00022989"/>
    </source>
</evidence>
<gene>
    <name evidence="10" type="ORF">ACFPIH_07020</name>
</gene>
<name>A0ABV9AJL4_9ACTN</name>
<evidence type="ECO:0000256" key="8">
    <source>
        <dbReference type="SAM" id="MobiDB-lite"/>
    </source>
</evidence>
<evidence type="ECO:0000313" key="11">
    <source>
        <dbReference type="Proteomes" id="UP001595839"/>
    </source>
</evidence>
<evidence type="ECO:0000256" key="6">
    <source>
        <dbReference type="ARBA" id="ARBA00023136"/>
    </source>
</evidence>
<feature type="transmembrane region" description="Helical" evidence="7">
    <location>
        <begin position="176"/>
        <end position="197"/>
    </location>
</feature>
<dbReference type="EMBL" id="JBHSFK010000004">
    <property type="protein sequence ID" value="MFC4499276.1"/>
    <property type="molecule type" value="Genomic_DNA"/>
</dbReference>
<evidence type="ECO:0000256" key="4">
    <source>
        <dbReference type="ARBA" id="ARBA00022692"/>
    </source>
</evidence>
<proteinExistence type="inferred from homology"/>
<comment type="caution">
    <text evidence="10">The sequence shown here is derived from an EMBL/GenBank/DDBJ whole genome shotgun (WGS) entry which is preliminary data.</text>
</comment>
<evidence type="ECO:0000256" key="7">
    <source>
        <dbReference type="RuleBase" id="RU363032"/>
    </source>
</evidence>
<dbReference type="PANTHER" id="PTHR30193">
    <property type="entry name" value="ABC TRANSPORTER PERMEASE PROTEIN"/>
    <property type="match status" value="1"/>
</dbReference>
<keyword evidence="6 7" id="KW-0472">Membrane</keyword>
<keyword evidence="4 7" id="KW-0812">Transmembrane</keyword>
<keyword evidence="11" id="KW-1185">Reference proteome</keyword>
<dbReference type="PANTHER" id="PTHR30193:SF37">
    <property type="entry name" value="INNER MEMBRANE ABC TRANSPORTER PERMEASE PROTEIN YCJO"/>
    <property type="match status" value="1"/>
</dbReference>
<feature type="transmembrane region" description="Helical" evidence="7">
    <location>
        <begin position="128"/>
        <end position="148"/>
    </location>
</feature>
<comment type="similarity">
    <text evidence="7">Belongs to the binding-protein-dependent transport system permease family.</text>
</comment>
<dbReference type="InterPro" id="IPR000515">
    <property type="entry name" value="MetI-like"/>
</dbReference>
<feature type="transmembrane region" description="Helical" evidence="7">
    <location>
        <begin position="279"/>
        <end position="302"/>
    </location>
</feature>
<reference evidence="11" key="1">
    <citation type="journal article" date="2019" name="Int. J. Syst. Evol. Microbiol.">
        <title>The Global Catalogue of Microorganisms (GCM) 10K type strain sequencing project: providing services to taxonomists for standard genome sequencing and annotation.</title>
        <authorList>
            <consortium name="The Broad Institute Genomics Platform"/>
            <consortium name="The Broad Institute Genome Sequencing Center for Infectious Disease"/>
            <person name="Wu L."/>
            <person name="Ma J."/>
        </authorList>
    </citation>
    <scope>NUCLEOTIDE SEQUENCE [LARGE SCALE GENOMIC DNA]</scope>
    <source>
        <strain evidence="11">CGMCC 4.7177</strain>
    </source>
</reference>
<evidence type="ECO:0000256" key="2">
    <source>
        <dbReference type="ARBA" id="ARBA00022448"/>
    </source>
</evidence>
<dbReference type="Gene3D" id="1.10.3720.10">
    <property type="entry name" value="MetI-like"/>
    <property type="match status" value="1"/>
</dbReference>
<keyword evidence="2 7" id="KW-0813">Transport</keyword>
<evidence type="ECO:0000259" key="9">
    <source>
        <dbReference type="PROSITE" id="PS50928"/>
    </source>
</evidence>
<dbReference type="Proteomes" id="UP001595839">
    <property type="component" value="Unassembled WGS sequence"/>
</dbReference>
<feature type="region of interest" description="Disordered" evidence="8">
    <location>
        <begin position="1"/>
        <end position="28"/>
    </location>
</feature>
<feature type="transmembrane region" description="Helical" evidence="7">
    <location>
        <begin position="33"/>
        <end position="62"/>
    </location>
</feature>
<feature type="domain" description="ABC transmembrane type-1" evidence="9">
    <location>
        <begin position="91"/>
        <end position="303"/>
    </location>
</feature>
<dbReference type="CDD" id="cd06261">
    <property type="entry name" value="TM_PBP2"/>
    <property type="match status" value="1"/>
</dbReference>
<dbReference type="RefSeq" id="WP_381169263.1">
    <property type="nucleotide sequence ID" value="NZ_JBHSFK010000004.1"/>
</dbReference>
<accession>A0ABV9AJL4</accession>
<keyword evidence="5 7" id="KW-1133">Transmembrane helix</keyword>